<evidence type="ECO:0000256" key="6">
    <source>
        <dbReference type="ARBA" id="ARBA00022781"/>
    </source>
</evidence>
<dbReference type="InterPro" id="IPR050635">
    <property type="entry name" value="ATPase_protein_8"/>
</dbReference>
<organism evidence="15">
    <name type="scientific">Bombina variegata</name>
    <name type="common">Yellow-bellied toad</name>
    <dbReference type="NCBI Taxonomy" id="8348"/>
    <lineage>
        <taxon>Eukaryota</taxon>
        <taxon>Metazoa</taxon>
        <taxon>Chordata</taxon>
        <taxon>Craniata</taxon>
        <taxon>Vertebrata</taxon>
        <taxon>Euteleostomi</taxon>
        <taxon>Amphibia</taxon>
        <taxon>Batrachia</taxon>
        <taxon>Anura</taxon>
        <taxon>Bombinatoridae</taxon>
        <taxon>Bombina</taxon>
    </lineage>
</organism>
<keyword evidence="10 14" id="KW-0472">Membrane</keyword>
<keyword evidence="6 12" id="KW-0375">Hydrogen ion transport</keyword>
<dbReference type="AlphaFoldDB" id="A4IF11"/>
<dbReference type="EMBL" id="AY971143">
    <property type="protein sequence ID" value="AAX53891.1"/>
    <property type="molecule type" value="Genomic_DNA"/>
</dbReference>
<evidence type="ECO:0000256" key="3">
    <source>
        <dbReference type="ARBA" id="ARBA00022448"/>
    </source>
</evidence>
<keyword evidence="5 12" id="KW-0812">Transmembrane</keyword>
<dbReference type="InterPro" id="IPR001421">
    <property type="entry name" value="ATP8_metazoa"/>
</dbReference>
<dbReference type="GeneID" id="4955101"/>
<dbReference type="GO" id="GO:0045259">
    <property type="term" value="C:proton-transporting ATP synthase complex"/>
    <property type="evidence" value="ECO:0007669"/>
    <property type="project" value="UniProtKB-KW"/>
</dbReference>
<comment type="subcellular location">
    <subcellularLocation>
        <location evidence="1 12">Mitochondrion membrane</location>
        <topology evidence="1 12">Single-pass membrane protein</topology>
    </subcellularLocation>
</comment>
<gene>
    <name evidence="15" type="primary">ATP8</name>
</gene>
<evidence type="ECO:0000256" key="13">
    <source>
        <dbReference type="SAM" id="MobiDB-lite"/>
    </source>
</evidence>
<evidence type="ECO:0000256" key="8">
    <source>
        <dbReference type="ARBA" id="ARBA00023065"/>
    </source>
</evidence>
<keyword evidence="8 12" id="KW-0406">Ion transport</keyword>
<protein>
    <recommendedName>
        <fullName evidence="12">ATP synthase complex subunit 8</fullName>
    </recommendedName>
</protein>
<evidence type="ECO:0000256" key="5">
    <source>
        <dbReference type="ARBA" id="ARBA00022692"/>
    </source>
</evidence>
<dbReference type="GO" id="GO:0031966">
    <property type="term" value="C:mitochondrial membrane"/>
    <property type="evidence" value="ECO:0007669"/>
    <property type="project" value="UniProtKB-SubCell"/>
</dbReference>
<evidence type="ECO:0000256" key="4">
    <source>
        <dbReference type="ARBA" id="ARBA00022547"/>
    </source>
</evidence>
<geneLocation type="mitochondrion" evidence="15"/>
<keyword evidence="4 12" id="KW-0138">CF(0)</keyword>
<dbReference type="GO" id="GO:0015986">
    <property type="term" value="P:proton motive force-driven ATP synthesis"/>
    <property type="evidence" value="ECO:0007669"/>
    <property type="project" value="InterPro"/>
</dbReference>
<dbReference type="RefSeq" id="YP_001122776.1">
    <property type="nucleotide sequence ID" value="NC_009258.1"/>
</dbReference>
<dbReference type="Pfam" id="PF00895">
    <property type="entry name" value="ATP-synt_8"/>
    <property type="match status" value="1"/>
</dbReference>
<dbReference type="PANTHER" id="PTHR39937:SF1">
    <property type="entry name" value="ATP SYNTHASE PROTEIN 8"/>
    <property type="match status" value="1"/>
</dbReference>
<evidence type="ECO:0000313" key="15">
    <source>
        <dbReference type="EMBL" id="AAX53891.1"/>
    </source>
</evidence>
<dbReference type="CTD" id="4509"/>
<comment type="similarity">
    <text evidence="2 12">Belongs to the ATPase protein 8 family.</text>
</comment>
<proteinExistence type="inferred from homology"/>
<reference evidence="15" key="1">
    <citation type="journal article" date="2000" name="Mol. Ecol.">
        <title>Mitochondrial DNA variation in the hybridizing fire-bellied toads, Bombina bombina and B. variegata.</title>
        <authorList>
            <person name="Szymura J.M."/>
            <person name="Uzzell T."/>
            <person name="Spolsky C."/>
        </authorList>
    </citation>
    <scope>NUCLEOTIDE SEQUENCE</scope>
</reference>
<evidence type="ECO:0000256" key="11">
    <source>
        <dbReference type="ARBA" id="ARBA00023310"/>
    </source>
</evidence>
<evidence type="ECO:0000256" key="10">
    <source>
        <dbReference type="ARBA" id="ARBA00023136"/>
    </source>
</evidence>
<keyword evidence="9 12" id="KW-0496">Mitochondrion</keyword>
<evidence type="ECO:0000256" key="9">
    <source>
        <dbReference type="ARBA" id="ARBA00023128"/>
    </source>
</evidence>
<evidence type="ECO:0000256" key="1">
    <source>
        <dbReference type="ARBA" id="ARBA00004304"/>
    </source>
</evidence>
<feature type="region of interest" description="Disordered" evidence="13">
    <location>
        <begin position="34"/>
        <end position="55"/>
    </location>
</feature>
<evidence type="ECO:0000256" key="12">
    <source>
        <dbReference type="RuleBase" id="RU003661"/>
    </source>
</evidence>
<dbReference type="GO" id="GO:0015078">
    <property type="term" value="F:proton transmembrane transporter activity"/>
    <property type="evidence" value="ECO:0007669"/>
    <property type="project" value="InterPro"/>
</dbReference>
<evidence type="ECO:0000256" key="2">
    <source>
        <dbReference type="ARBA" id="ARBA00008892"/>
    </source>
</evidence>
<feature type="transmembrane region" description="Helical" evidence="14">
    <location>
        <begin position="6"/>
        <end position="24"/>
    </location>
</feature>
<keyword evidence="3 12" id="KW-0813">Transport</keyword>
<reference evidence="15" key="2">
    <citation type="submission" date="2005-03" db="EMBL/GenBank/DDBJ databases">
        <title>Phylogenetic relationships of the genus Bombina.</title>
        <authorList>
            <person name="Spolsky C.M."/>
            <person name="Uzzell T."/>
            <person name="Szymura J.M."/>
        </authorList>
    </citation>
    <scope>NUCLEOTIDE SEQUENCE</scope>
</reference>
<accession>A4IF11</accession>
<evidence type="ECO:0000256" key="7">
    <source>
        <dbReference type="ARBA" id="ARBA00022989"/>
    </source>
</evidence>
<keyword evidence="7 14" id="KW-1133">Transmembrane helix</keyword>
<name>A4IF11_BOMVA</name>
<evidence type="ECO:0000256" key="14">
    <source>
        <dbReference type="SAM" id="Phobius"/>
    </source>
</evidence>
<dbReference type="PANTHER" id="PTHR39937">
    <property type="entry name" value="ATP SYNTHASE PROTEIN 8"/>
    <property type="match status" value="1"/>
</dbReference>
<sequence>MPQLNPGPWFAILIFSWLILLTIFPQKVTKHLSMNEPATQNTEKSKPTPWTWPWT</sequence>
<keyword evidence="11" id="KW-0066">ATP synthesis</keyword>